<keyword evidence="1" id="KW-1133">Transmembrane helix</keyword>
<proteinExistence type="predicted"/>
<dbReference type="VEuPathDB" id="FungiDB:PODANS_2_4725"/>
<dbReference type="KEGG" id="pan:PODANSg8271"/>
<gene>
    <name evidence="2" type="ORF">PODANS_2_4725</name>
</gene>
<keyword evidence="4" id="KW-1185">Reference proteome</keyword>
<protein>
    <submittedName>
        <fullName evidence="2">Podospora anserina S mat+ genomic DNA chromosome 2, supercontig 2</fullName>
    </submittedName>
</protein>
<reference evidence="2 4" key="1">
    <citation type="journal article" date="2008" name="Genome Biol.">
        <title>The genome sequence of the model ascomycete fungus Podospora anserina.</title>
        <authorList>
            <person name="Espagne E."/>
            <person name="Lespinet O."/>
            <person name="Malagnac F."/>
            <person name="Da Silva C."/>
            <person name="Jaillon O."/>
            <person name="Porcel B.M."/>
            <person name="Couloux A."/>
            <person name="Aury J.-M."/>
            <person name="Segurens B."/>
            <person name="Poulain J."/>
            <person name="Anthouard V."/>
            <person name="Grossetete S."/>
            <person name="Khalili H."/>
            <person name="Coppin E."/>
            <person name="Dequard-Chablat M."/>
            <person name="Picard M."/>
            <person name="Contamine V."/>
            <person name="Arnaise S."/>
            <person name="Bourdais A."/>
            <person name="Berteaux-Lecellier V."/>
            <person name="Gautheret D."/>
            <person name="de Vries R.P."/>
            <person name="Battaglia E."/>
            <person name="Coutinho P.M."/>
            <person name="Danchin E.G.J."/>
            <person name="Henrissat B."/>
            <person name="El Khoury R."/>
            <person name="Sainsard-Chanet A."/>
            <person name="Boivin A."/>
            <person name="Pinan-Lucarre B."/>
            <person name="Sellem C.H."/>
            <person name="Debuchy R."/>
            <person name="Wincker P."/>
            <person name="Weissenbach J."/>
            <person name="Silar P."/>
        </authorList>
    </citation>
    <scope>NUCLEOTIDE SEQUENCE [LARGE SCALE GENOMIC DNA]</scope>
    <source>
        <strain evidence="4">S / ATCC MYA-4624 / DSM 980 / FGSC 10383</strain>
        <strain evidence="2">S mat+</strain>
    </source>
</reference>
<keyword evidence="1" id="KW-0812">Transmembrane</keyword>
<organism evidence="2">
    <name type="scientific">Podospora anserina (strain S / ATCC MYA-4624 / DSM 980 / FGSC 10383)</name>
    <name type="common">Pleurage anserina</name>
    <dbReference type="NCBI Taxonomy" id="515849"/>
    <lineage>
        <taxon>Eukaryota</taxon>
        <taxon>Fungi</taxon>
        <taxon>Dikarya</taxon>
        <taxon>Ascomycota</taxon>
        <taxon>Pezizomycotina</taxon>
        <taxon>Sordariomycetes</taxon>
        <taxon>Sordariomycetidae</taxon>
        <taxon>Sordariales</taxon>
        <taxon>Podosporaceae</taxon>
        <taxon>Podospora</taxon>
        <taxon>Podospora anserina</taxon>
    </lineage>
</organism>
<feature type="transmembrane region" description="Helical" evidence="1">
    <location>
        <begin position="91"/>
        <end position="114"/>
    </location>
</feature>
<reference evidence="4" key="3">
    <citation type="journal article" date="2014" name="Genetics">
        <title>Maintaining two mating types: Structure of the mating type locus and its role in heterokaryosis in Podospora anserina.</title>
        <authorList>
            <person name="Grognet P."/>
            <person name="Bidard F."/>
            <person name="Kuchly C."/>
            <person name="Tong L.C.H."/>
            <person name="Coppin E."/>
            <person name="Benkhali J.A."/>
            <person name="Couloux A."/>
            <person name="Wincker P."/>
            <person name="Debuchy R."/>
            <person name="Silar P."/>
        </authorList>
    </citation>
    <scope>GENOME REANNOTATION</scope>
    <source>
        <strain evidence="4">S / ATCC MYA-4624 / DSM 980 / FGSC 10383</strain>
    </source>
</reference>
<evidence type="ECO:0000256" key="1">
    <source>
        <dbReference type="SAM" id="Phobius"/>
    </source>
</evidence>
<feature type="transmembrane region" description="Helical" evidence="1">
    <location>
        <begin position="45"/>
        <end position="70"/>
    </location>
</feature>
<reference evidence="2" key="2">
    <citation type="submission" date="2008-07" db="EMBL/GenBank/DDBJ databases">
        <authorList>
            <person name="Genoscope - CEA"/>
        </authorList>
    </citation>
    <scope>NUCLEOTIDE SEQUENCE</scope>
    <source>
        <strain evidence="2">S mat+</strain>
    </source>
</reference>
<dbReference type="Proteomes" id="UP000001197">
    <property type="component" value="Chromosome 2"/>
</dbReference>
<dbReference type="InParanoid" id="B2B5H9"/>
<dbReference type="OrthoDB" id="5377194at2759"/>
<dbReference type="HOGENOM" id="CLU_048768_1_0_1"/>
<dbReference type="GeneID" id="6196595"/>
<dbReference type="RefSeq" id="XP_001911229.1">
    <property type="nucleotide sequence ID" value="XM_001911194.1"/>
</dbReference>
<keyword evidence="1" id="KW-0472">Membrane</keyword>
<evidence type="ECO:0000313" key="3">
    <source>
        <dbReference type="EMBL" id="CDP25454.1"/>
    </source>
</evidence>
<dbReference type="EMBL" id="CU640366">
    <property type="protein sequence ID" value="CAP73054.1"/>
    <property type="molecule type" value="Genomic_DNA"/>
</dbReference>
<accession>B2B5H9</accession>
<dbReference type="AlphaFoldDB" id="B2B5H9"/>
<feature type="transmembrane region" description="Helical" evidence="1">
    <location>
        <begin position="20"/>
        <end position="39"/>
    </location>
</feature>
<sequence length="400" mass="44834">MPTSQSDRVAILRSHRVRWFVVGWLAWLSISGALVIALAPSSPVIIAVLSGVWVLSVTGTIAVSFLLLLASPTTERNKPLWLRLKSKYSRNLGSTVITLFAAAVTLPILYWSLWDPERRRNVITFDRDTVVGHPQLHTLFLNHCLISIETSQDSVLFPSITLFQRADWTSQANLEVDPPPKCFLGWHNETAPDCDITSTSYTGSCQCSNRWSDRIEDFEWQNTSYRAFTLTSSLSMVSPMPTYQMIVQAFFTYDTTKARTDASRVLSPSLWIAVYDPTLTVREALENGYTRMVLINANGMTALNLGLNYREALGHAPAYDYHLSISTTPSMDLQCDTSDAKGASGLCWLSLFLQFPSFERQVSRQDVAMKWQDVAADAGSWFALFQLLGWITSGLAWYKG</sequence>
<dbReference type="EMBL" id="FO904937">
    <property type="protein sequence ID" value="CDP25454.1"/>
    <property type="molecule type" value="Genomic_DNA"/>
</dbReference>
<evidence type="ECO:0000313" key="2">
    <source>
        <dbReference type="EMBL" id="CAP73054.1"/>
    </source>
</evidence>
<evidence type="ECO:0000313" key="4">
    <source>
        <dbReference type="Proteomes" id="UP000001197"/>
    </source>
</evidence>
<reference evidence="3" key="4">
    <citation type="submission" date="2014-09" db="EMBL/GenBank/DDBJ databases">
        <title>Maintaining two mating types: Structure of the mating type locus and its role in heterokaryosis in Podospora anserina.</title>
        <authorList>
            <person name="Grognet P."/>
            <person name="Bidard F."/>
            <person name="Kuchly C."/>
            <person name="Chan Ho Tong L."/>
            <person name="Coppin E."/>
            <person name="Ait Benkhali J."/>
            <person name="Couloux A."/>
            <person name="Wincker P."/>
            <person name="Debuchy R."/>
            <person name="Silar P."/>
        </authorList>
    </citation>
    <scope>NUCLEOTIDE SEQUENCE</scope>
</reference>
<name>B2B5H9_PODAN</name>